<dbReference type="InterPro" id="IPR045619">
    <property type="entry name" value="DUF6443"/>
</dbReference>
<feature type="signal peptide" evidence="1">
    <location>
        <begin position="1"/>
        <end position="19"/>
    </location>
</feature>
<organism evidence="3 4">
    <name type="scientific">Chryseobacterium culicis</name>
    <dbReference type="NCBI Taxonomy" id="680127"/>
    <lineage>
        <taxon>Bacteria</taxon>
        <taxon>Pseudomonadati</taxon>
        <taxon>Bacteroidota</taxon>
        <taxon>Flavobacteriia</taxon>
        <taxon>Flavobacteriales</taxon>
        <taxon>Weeksellaceae</taxon>
        <taxon>Chryseobacterium group</taxon>
        <taxon>Chryseobacterium</taxon>
    </lineage>
</organism>
<dbReference type="PANTHER" id="PTHR32305:SF15">
    <property type="entry name" value="PROTEIN RHSA-RELATED"/>
    <property type="match status" value="1"/>
</dbReference>
<dbReference type="Gene3D" id="2.180.10.10">
    <property type="entry name" value="RHS repeat-associated core"/>
    <property type="match status" value="1"/>
</dbReference>
<dbReference type="InterPro" id="IPR050708">
    <property type="entry name" value="T6SS_VgrG/RHS"/>
</dbReference>
<dbReference type="RefSeq" id="WP_089694455.1">
    <property type="nucleotide sequence ID" value="NZ_FNWQ01000005.1"/>
</dbReference>
<dbReference type="NCBIfam" id="TIGR03696">
    <property type="entry name" value="Rhs_assc_core"/>
    <property type="match status" value="1"/>
</dbReference>
<dbReference type="PANTHER" id="PTHR32305">
    <property type="match status" value="1"/>
</dbReference>
<dbReference type="EMBL" id="FNWQ01000005">
    <property type="protein sequence ID" value="SEH39988.1"/>
    <property type="molecule type" value="Genomic_DNA"/>
</dbReference>
<dbReference type="AlphaFoldDB" id="A0A1H6HVM5"/>
<evidence type="ECO:0000256" key="1">
    <source>
        <dbReference type="SAM" id="SignalP"/>
    </source>
</evidence>
<dbReference type="OrthoDB" id="2972467at2"/>
<dbReference type="Proteomes" id="UP000198561">
    <property type="component" value="Unassembled WGS sequence"/>
</dbReference>
<sequence length="1152" mass="131021">MKKIFLFNITLFVAGLSYAQTSTENYIQTTNCLDADCIKKAETVQYFDYLGRPKQSVSVKSSPTEKDVVVHVEYDALGRQTKEYLPVPQSGTQNGEFYTSPLGNASAVYGAEKIYTEKILENSPLQRVLQQKQVGNAWTDKPITFAYDTNTVADHVKKYAPITSWNATEKLYSQELPAPSEYQAGQLVKNTVTDEDGITTIEFKDGSGQTVLIRKVVNSSQNVDTYYVYDDYKQLVFVIPPLAAASASVSGTVLDNLCYQYKYDSRNRLVEKKLPGKAWEYMVYDGVDKLILSQDANQRASFSWTIYKYDIFGRPIYTGIVMSNNTRIGMQNQIIGGAILEGRDNTPLTANGMPYYYTNMHWGLDTLLSVTYYDSYPQQYGFNPPFPSNILGEPVLTENPTADGKSTKGLPVLSLVKNIEDDSWTKTYTYYDRKGRVIGTHSINHLGGYTRVESKLDFAGLPLQIITKHKRLASDVERVINENFGYDHQNRVLVHNHQIDSSPTEVLAKNEYNELSELKNKKVGGPNPRTPLESIDYTYNIRGWLTKINDPANLNGKLFGYEIKYTNPVRGNYPGRFNGNIAEVDWKAATDGQLRRYNYSYDPLNRLVHAIYLKPDASVVQTSAYNEWVDYDINGNITRLDRYGNSDGNGPMQIDRLYYTYSGNRLSKVEDASQNSSGYPYVASPNTINYDDNGNMTSQMDKGISSIQYNYLNLPKKITQNSKVTDYVYRADGVKVKKVLDTKTTDYLDGFQYDNSVLKFFPTAEGYFNVETGKYVYNYTDHLGNVRLSYAKNGAGTEIIEENNYYPFGLKHEGYNTLLGNPAYNYKYNGKELQENGMYDYGARMYMPDLGRWGVMDAMSEKYRRHSPYNYAVNNPVMVIDPDGNDVVSVNGGMMATGGDAGFAYSAFVATRSTSTNFFTGSSFEGLMDDYRLNRNGKFELIKKTKDGFDRLFNWNNTEFIKLNTEFMKNLRQDTEYDSYLKQYKPVETTITFENSSVSVKQIKNYFYFLAANTEKEWGFNHLTKNGWFSDSSVTIINSNHQDGSVGMSAVFKYLNSGYNLLGSGHSHPFLIYDHPENRHLLKSRYDEMAYPSGFQKDGSVDFGYKTGDRSSYENLLNKYGGQIKANPWIYIGNPDNRPHVIYYDTTSFRRK</sequence>
<evidence type="ECO:0000259" key="2">
    <source>
        <dbReference type="Pfam" id="PF20041"/>
    </source>
</evidence>
<dbReference type="InterPro" id="IPR022385">
    <property type="entry name" value="Rhs_assc_core"/>
</dbReference>
<keyword evidence="1" id="KW-0732">Signal</keyword>
<feature type="domain" description="DUF6443" evidence="2">
    <location>
        <begin position="29"/>
        <end position="141"/>
    </location>
</feature>
<protein>
    <submittedName>
        <fullName evidence="3">RHS repeat-associated core domain-containing protein</fullName>
    </submittedName>
</protein>
<evidence type="ECO:0000313" key="3">
    <source>
        <dbReference type="EMBL" id="SEH39988.1"/>
    </source>
</evidence>
<reference evidence="3 4" key="1">
    <citation type="submission" date="2016-10" db="EMBL/GenBank/DDBJ databases">
        <authorList>
            <person name="de Groot N.N."/>
        </authorList>
    </citation>
    <scope>NUCLEOTIDE SEQUENCE [LARGE SCALE GENOMIC DNA]</scope>
    <source>
        <strain evidence="3 4">DSM 23031</strain>
    </source>
</reference>
<proteinExistence type="predicted"/>
<feature type="chain" id="PRO_5011782955" evidence="1">
    <location>
        <begin position="20"/>
        <end position="1152"/>
    </location>
</feature>
<name>A0A1H6HVM5_CHRCI</name>
<dbReference type="STRING" id="680127.SAMN05421593_3717"/>
<evidence type="ECO:0000313" key="4">
    <source>
        <dbReference type="Proteomes" id="UP000198561"/>
    </source>
</evidence>
<gene>
    <name evidence="3" type="ORF">SAMN05421593_3717</name>
</gene>
<dbReference type="Pfam" id="PF20041">
    <property type="entry name" value="DUF6443"/>
    <property type="match status" value="1"/>
</dbReference>
<accession>A0A1H6HVM5</accession>